<feature type="domain" description="Sucrose synthase first GT-B" evidence="7">
    <location>
        <begin position="9"/>
        <end position="203"/>
    </location>
</feature>
<dbReference type="eggNOG" id="COG0561">
    <property type="taxonomic scope" value="Bacteria"/>
</dbReference>
<comment type="catalytic activity">
    <reaction evidence="5">
        <text>beta-D-fructose 6-phosphate + UDP-alpha-D-glucose = sucrose 6(F)-phosphate + UDP + H(+)</text>
        <dbReference type="Rhea" id="RHEA:22172"/>
        <dbReference type="ChEBI" id="CHEBI:15378"/>
        <dbReference type="ChEBI" id="CHEBI:57634"/>
        <dbReference type="ChEBI" id="CHEBI:57723"/>
        <dbReference type="ChEBI" id="CHEBI:58223"/>
        <dbReference type="ChEBI" id="CHEBI:58885"/>
        <dbReference type="EC" id="2.4.1.14"/>
    </reaction>
</comment>
<dbReference type="EMBL" id="ACJM01000008">
    <property type="protein sequence ID" value="EEG77294.1"/>
    <property type="molecule type" value="Genomic_DNA"/>
</dbReference>
<evidence type="ECO:0000256" key="5">
    <source>
        <dbReference type="ARBA" id="ARBA00047471"/>
    </source>
</evidence>
<dbReference type="STRING" id="555088.DealDRAFT_1751"/>
<dbReference type="InterPro" id="IPR012821">
    <property type="entry name" value="Sucrose_P_synth_Pase-like_dom"/>
</dbReference>
<evidence type="ECO:0000256" key="4">
    <source>
        <dbReference type="ARBA" id="ARBA00022679"/>
    </source>
</evidence>
<comment type="caution">
    <text evidence="9">The sequence shown here is derived from an EMBL/GenBank/DDBJ whole genome shotgun (WGS) entry which is preliminary data.</text>
</comment>
<dbReference type="NCBIfam" id="TIGR02471">
    <property type="entry name" value="sucr_syn_bact_C"/>
    <property type="match status" value="1"/>
</dbReference>
<evidence type="ECO:0000313" key="9">
    <source>
        <dbReference type="EMBL" id="EEG77294.1"/>
    </source>
</evidence>
<sequence length="728" mass="81416">MSDKQGLYIILVSVHGLIRGHNLELGRDADTGGQTLYVVELARALAEHPDVDRVDLVTRQVIDAKVDSCYAQWEEEIAPGAYIVRVPCGPRRYLRKEVLWPYLDSFADAVLQHVRRVGRVPDWVHGHYADAGYVGARLAGLLRVPLVFTGHSLGRVKRQRLLDSGMKAENIEAQFNISQRIEAEELALDSASLVVGSTNQEVEEQYRLYDNHVMDRMQVIPPGTNLEKFRPPRDDDGSPPIQAELERFLHNSDKPMILAVSRADERKNIATLIQAYGENKALQEAANLVVVAGNRDDITAMDRGARNVLTTMLLQVDKYDLYGKMAYPKHHKSEDVPDLYRMAAASGGVFVNPALTEPFGLTLIEAAASGLPVVATEDGGPRDIQKNCQNGFLIDPLDANAMGETILSAITDKKRWQQWSENGLRGARENYAWQSHVGAYLDKMSRLIYEKQGSAVLFDRSQLPVVDRILVSDIDNTLIGDEAGLEKLLARLKTAEVSVGFGIATGRRIESTLEVLEEWGVPVPDILITSVGSEIRYGPNLIEDKGWAKHINFRWKRAAIEEAMSTIPGLKLQSDVVQRRFKISYYYDPEKAPGIREIKRHLRKLDLHAKVIYSHGKYLDILPIRASKGLAIRYLSIKWGLPLEWFLVAGDSGNDEEMLTGNTLGVVVANHSEELEKLKGRSRVYFAKGEYANGILEGIDHYDFLGNIRNPEQELKEDTDGEFVFSAS</sequence>
<evidence type="ECO:0000259" key="6">
    <source>
        <dbReference type="Pfam" id="PF00534"/>
    </source>
</evidence>
<dbReference type="eggNOG" id="COG0438">
    <property type="taxonomic scope" value="Bacteria"/>
</dbReference>
<dbReference type="InterPro" id="IPR006380">
    <property type="entry name" value="SPP-like_dom"/>
</dbReference>
<dbReference type="InterPro" id="IPR023214">
    <property type="entry name" value="HAD_sf"/>
</dbReference>
<organism evidence="9 10">
    <name type="scientific">Dethiobacter alkaliphilus AHT 1</name>
    <dbReference type="NCBI Taxonomy" id="555088"/>
    <lineage>
        <taxon>Bacteria</taxon>
        <taxon>Bacillati</taxon>
        <taxon>Bacillota</taxon>
        <taxon>Dethiobacteria</taxon>
        <taxon>Dethiobacterales</taxon>
        <taxon>Dethiobacteraceae</taxon>
        <taxon>Dethiobacter</taxon>
    </lineage>
</organism>
<dbReference type="GO" id="GO:0046524">
    <property type="term" value="F:sucrose-phosphate synthase activity"/>
    <property type="evidence" value="ECO:0007669"/>
    <property type="project" value="UniProtKB-EC"/>
</dbReference>
<keyword evidence="3 9" id="KW-0328">Glycosyltransferase</keyword>
<evidence type="ECO:0000259" key="7">
    <source>
        <dbReference type="Pfam" id="PF00862"/>
    </source>
</evidence>
<dbReference type="InterPro" id="IPR044161">
    <property type="entry name" value="SPS"/>
</dbReference>
<evidence type="ECO:0000259" key="8">
    <source>
        <dbReference type="Pfam" id="PF05116"/>
    </source>
</evidence>
<dbReference type="InterPro" id="IPR000368">
    <property type="entry name" value="Sucrose_synth_GT-B1"/>
</dbReference>
<dbReference type="CDD" id="cd03800">
    <property type="entry name" value="GT4_sucrose_synthase"/>
    <property type="match status" value="1"/>
</dbReference>
<evidence type="ECO:0000256" key="2">
    <source>
        <dbReference type="ARBA" id="ARBA00012536"/>
    </source>
</evidence>
<dbReference type="OrthoDB" id="9795068at2"/>
<proteinExistence type="inferred from homology"/>
<dbReference type="PANTHER" id="PTHR46039">
    <property type="entry name" value="SUCROSE-PHOSPHATE SYNTHASE 3-RELATED"/>
    <property type="match status" value="1"/>
</dbReference>
<feature type="domain" description="Sucrose phosphatase-like" evidence="8">
    <location>
        <begin position="467"/>
        <end position="703"/>
    </location>
</feature>
<name>C0GGZ2_DETAL</name>
<gene>
    <name evidence="9" type="ORF">DealDRAFT_1751</name>
</gene>
<protein>
    <recommendedName>
        <fullName evidence="2">sucrose-phosphate synthase</fullName>
        <ecNumber evidence="2">2.4.1.14</ecNumber>
    </recommendedName>
</protein>
<dbReference type="EC" id="2.4.1.14" evidence="2"/>
<keyword evidence="10" id="KW-1185">Reference proteome</keyword>
<keyword evidence="4 9" id="KW-0808">Transferase</keyword>
<evidence type="ECO:0000313" key="10">
    <source>
        <dbReference type="Proteomes" id="UP000006443"/>
    </source>
</evidence>
<reference evidence="9 10" key="1">
    <citation type="submission" date="2009-02" db="EMBL/GenBank/DDBJ databases">
        <title>Sequencing of the draft genome and assembly of Dethiobacter alkaliphilus AHT 1.</title>
        <authorList>
            <consortium name="US DOE Joint Genome Institute (JGI-PGF)"/>
            <person name="Lucas S."/>
            <person name="Copeland A."/>
            <person name="Lapidus A."/>
            <person name="Glavina del Rio T."/>
            <person name="Dalin E."/>
            <person name="Tice H."/>
            <person name="Bruce D."/>
            <person name="Goodwin L."/>
            <person name="Pitluck S."/>
            <person name="Larimer F."/>
            <person name="Land M.L."/>
            <person name="Hauser L."/>
            <person name="Muyzer G."/>
        </authorList>
    </citation>
    <scope>NUCLEOTIDE SEQUENCE [LARGE SCALE GENOMIC DNA]</scope>
    <source>
        <strain evidence="9 10">AHT 1</strain>
    </source>
</reference>
<dbReference type="Pfam" id="PF00862">
    <property type="entry name" value="GT-B_Sucrose_synth"/>
    <property type="match status" value="1"/>
</dbReference>
<dbReference type="InterPro" id="IPR036412">
    <property type="entry name" value="HAD-like_sf"/>
</dbReference>
<dbReference type="InterPro" id="IPR001296">
    <property type="entry name" value="Glyco_trans_1"/>
</dbReference>
<dbReference type="SFLD" id="SFLDS00003">
    <property type="entry name" value="Haloacid_Dehalogenase"/>
    <property type="match status" value="1"/>
</dbReference>
<dbReference type="AlphaFoldDB" id="C0GGZ2"/>
<dbReference type="SFLD" id="SFLDG01141">
    <property type="entry name" value="C2.B.1:_Sucrose_Phosphatase_Li"/>
    <property type="match status" value="1"/>
</dbReference>
<evidence type="ECO:0000256" key="1">
    <source>
        <dbReference type="ARBA" id="ARBA00006530"/>
    </source>
</evidence>
<dbReference type="SUPFAM" id="SSF53756">
    <property type="entry name" value="UDP-Glycosyltransferase/glycogen phosphorylase"/>
    <property type="match status" value="1"/>
</dbReference>
<accession>C0GGZ2</accession>
<evidence type="ECO:0000256" key="3">
    <source>
        <dbReference type="ARBA" id="ARBA00022676"/>
    </source>
</evidence>
<dbReference type="GO" id="GO:0016791">
    <property type="term" value="F:phosphatase activity"/>
    <property type="evidence" value="ECO:0007669"/>
    <property type="project" value="UniProtKB-ARBA"/>
</dbReference>
<dbReference type="SFLD" id="SFLDG01140">
    <property type="entry name" value="C2.B:_Phosphomannomutase_and_P"/>
    <property type="match status" value="1"/>
</dbReference>
<dbReference type="RefSeq" id="WP_008516677.1">
    <property type="nucleotide sequence ID" value="NZ_ACJM01000008.1"/>
</dbReference>
<dbReference type="SUPFAM" id="SSF56784">
    <property type="entry name" value="HAD-like"/>
    <property type="match status" value="1"/>
</dbReference>
<comment type="similarity">
    <text evidence="1">Belongs to the glycosyltransferase 1 family.</text>
</comment>
<dbReference type="PANTHER" id="PTHR46039:SF5">
    <property type="entry name" value="SUCROSE-PHOSPHATE SYNTHASE 3-RELATED"/>
    <property type="match status" value="1"/>
</dbReference>
<dbReference type="NCBIfam" id="TIGR01484">
    <property type="entry name" value="HAD-SF-IIB"/>
    <property type="match status" value="1"/>
</dbReference>
<dbReference type="Pfam" id="PF00534">
    <property type="entry name" value="Glycos_transf_1"/>
    <property type="match status" value="1"/>
</dbReference>
<dbReference type="InterPro" id="IPR012822">
    <property type="entry name" value="SucroseP_synth_GlycoTrfase_dom"/>
</dbReference>
<dbReference type="Gene3D" id="3.40.50.1000">
    <property type="entry name" value="HAD superfamily/HAD-like"/>
    <property type="match status" value="1"/>
</dbReference>
<feature type="domain" description="Glycosyl transferase family 1" evidence="6">
    <location>
        <begin position="246"/>
        <end position="423"/>
    </location>
</feature>
<dbReference type="Proteomes" id="UP000006443">
    <property type="component" value="Unassembled WGS sequence"/>
</dbReference>
<dbReference type="Gene3D" id="3.90.1070.10">
    <property type="match status" value="1"/>
</dbReference>
<dbReference type="NCBIfam" id="TIGR02472">
    <property type="entry name" value="sucr_P_syn_N"/>
    <property type="match status" value="1"/>
</dbReference>
<dbReference type="Gene3D" id="3.40.50.2000">
    <property type="entry name" value="Glycogen Phosphorylase B"/>
    <property type="match status" value="2"/>
</dbReference>
<dbReference type="Pfam" id="PF05116">
    <property type="entry name" value="S6PP"/>
    <property type="match status" value="1"/>
</dbReference>
<dbReference type="InterPro" id="IPR006379">
    <property type="entry name" value="HAD-SF_hydro_IIB"/>
</dbReference>